<organism evidence="5">
    <name type="scientific">Balbiania investiens</name>
    <dbReference type="NCBI Taxonomy" id="111861"/>
    <lineage>
        <taxon>Eukaryota</taxon>
        <taxon>Rhodophyta</taxon>
        <taxon>Florideophyceae</taxon>
        <taxon>Nemaliophycidae</taxon>
        <taxon>Balbianiales</taxon>
        <taxon>Balbianiaceae</taxon>
        <taxon>Balbiania</taxon>
    </lineage>
</organism>
<keyword evidence="3 4" id="KW-0687">Ribonucleoprotein</keyword>
<evidence type="ECO:0000256" key="1">
    <source>
        <dbReference type="ARBA" id="ARBA00008931"/>
    </source>
</evidence>
<keyword evidence="5" id="KW-0496">Mitochondrion</keyword>
<dbReference type="InterPro" id="IPR016180">
    <property type="entry name" value="Ribosomal_uL16_dom"/>
</dbReference>
<dbReference type="AlphaFoldDB" id="A0A4D6BP39"/>
<evidence type="ECO:0000256" key="3">
    <source>
        <dbReference type="ARBA" id="ARBA00023274"/>
    </source>
</evidence>
<dbReference type="PROSITE" id="PS00701">
    <property type="entry name" value="RIBOSOMAL_L16_2"/>
    <property type="match status" value="1"/>
</dbReference>
<dbReference type="Gene3D" id="3.90.1170.10">
    <property type="entry name" value="Ribosomal protein L10e/L16"/>
    <property type="match status" value="1"/>
</dbReference>
<dbReference type="InterPro" id="IPR020798">
    <property type="entry name" value="Ribosomal_uL16_CS"/>
</dbReference>
<gene>
    <name evidence="5" type="primary">rpl16</name>
</gene>
<dbReference type="SUPFAM" id="SSF54686">
    <property type="entry name" value="Ribosomal protein L16p/L10e"/>
    <property type="match status" value="1"/>
</dbReference>
<dbReference type="InterPro" id="IPR047873">
    <property type="entry name" value="Ribosomal_uL16"/>
</dbReference>
<dbReference type="PRINTS" id="PR00060">
    <property type="entry name" value="RIBOSOMALL16"/>
</dbReference>
<comment type="similarity">
    <text evidence="1 4">Belongs to the universal ribosomal protein uL16 family.</text>
</comment>
<evidence type="ECO:0000256" key="2">
    <source>
        <dbReference type="ARBA" id="ARBA00022980"/>
    </source>
</evidence>
<evidence type="ECO:0000313" key="5">
    <source>
        <dbReference type="EMBL" id="QBX88729.1"/>
    </source>
</evidence>
<evidence type="ECO:0000256" key="4">
    <source>
        <dbReference type="RuleBase" id="RU004413"/>
    </source>
</evidence>
<reference evidence="5" key="1">
    <citation type="journal article" date="2019" name="Phycologia">
        <title>Chloroplast and mitochondrial genomes of Balbiania investiens (Balbianiales, Nemaliophycidae).</title>
        <authorList>
            <person name="Evans J.R."/>
            <person name="StAmour N."/>
            <person name="Verbruggen H."/>
            <person name="Salomaki E.D."/>
            <person name="Vis M.L."/>
        </authorList>
    </citation>
    <scope>NUCLEOTIDE SEQUENCE</scope>
</reference>
<dbReference type="PANTHER" id="PTHR12220">
    <property type="entry name" value="50S/60S RIBOSOMAL PROTEIN L16"/>
    <property type="match status" value="1"/>
</dbReference>
<proteinExistence type="inferred from homology"/>
<accession>A0A4D6BP39</accession>
<dbReference type="InterPro" id="IPR000114">
    <property type="entry name" value="Ribosomal_uL16_bact-type"/>
</dbReference>
<dbReference type="EMBL" id="MH026109">
    <property type="protein sequence ID" value="QBX88729.1"/>
    <property type="molecule type" value="Genomic_DNA"/>
</dbReference>
<geneLocation type="mitochondrion" evidence="5"/>
<keyword evidence="2 4" id="KW-0689">Ribosomal protein</keyword>
<sequence length="138" mass="15785">MTSHLEKKRHNNYNVNANYKQHTLHLGDFGIKALHSGRIPEAKLQCIVKSLNKKLKTVSKGCNPIKMWTFIFMNSTLTALSPESRMGKGKGSVYTKFSHIKIGQIVFEFSNISLNQAMLVYKHLKNKFTFSIKLVKNE</sequence>
<dbReference type="GO" id="GO:0032543">
    <property type="term" value="P:mitochondrial translation"/>
    <property type="evidence" value="ECO:0007669"/>
    <property type="project" value="TreeGrafter"/>
</dbReference>
<dbReference type="Pfam" id="PF00252">
    <property type="entry name" value="Ribosomal_L16"/>
    <property type="match status" value="1"/>
</dbReference>
<dbReference type="GO" id="GO:0005762">
    <property type="term" value="C:mitochondrial large ribosomal subunit"/>
    <property type="evidence" value="ECO:0007669"/>
    <property type="project" value="TreeGrafter"/>
</dbReference>
<name>A0A4D6BP39_9FLOR</name>
<dbReference type="InterPro" id="IPR036920">
    <property type="entry name" value="Ribosomal_uL16_sf"/>
</dbReference>
<dbReference type="GO" id="GO:0003735">
    <property type="term" value="F:structural constituent of ribosome"/>
    <property type="evidence" value="ECO:0007669"/>
    <property type="project" value="InterPro"/>
</dbReference>
<dbReference type="PANTHER" id="PTHR12220:SF13">
    <property type="entry name" value="LARGE RIBOSOMAL SUBUNIT PROTEIN UL16M"/>
    <property type="match status" value="1"/>
</dbReference>
<dbReference type="GO" id="GO:0019843">
    <property type="term" value="F:rRNA binding"/>
    <property type="evidence" value="ECO:0007669"/>
    <property type="project" value="InterPro"/>
</dbReference>
<dbReference type="CDD" id="cd01433">
    <property type="entry name" value="Ribosomal_L16_L10e"/>
    <property type="match status" value="1"/>
</dbReference>
<protein>
    <submittedName>
        <fullName evidence="5">Ribosomal protein L16</fullName>
    </submittedName>
</protein>